<accession>A0AA41SKC4</accession>
<evidence type="ECO:0000313" key="3">
    <source>
        <dbReference type="Proteomes" id="UP001177140"/>
    </source>
</evidence>
<reference evidence="2" key="1">
    <citation type="submission" date="2022-03" db="EMBL/GenBank/DDBJ databases">
        <title>A functionally conserved STORR gene fusion in Papaver species that diverged 16.8 million years ago.</title>
        <authorList>
            <person name="Catania T."/>
        </authorList>
    </citation>
    <scope>NUCLEOTIDE SEQUENCE</scope>
    <source>
        <strain evidence="2">S-191538</strain>
    </source>
</reference>
<dbReference type="EMBL" id="JAJJMA010161871">
    <property type="protein sequence ID" value="MCL7035873.1"/>
    <property type="molecule type" value="Genomic_DNA"/>
</dbReference>
<organism evidence="2 3">
    <name type="scientific">Papaver nudicaule</name>
    <name type="common">Iceland poppy</name>
    <dbReference type="NCBI Taxonomy" id="74823"/>
    <lineage>
        <taxon>Eukaryota</taxon>
        <taxon>Viridiplantae</taxon>
        <taxon>Streptophyta</taxon>
        <taxon>Embryophyta</taxon>
        <taxon>Tracheophyta</taxon>
        <taxon>Spermatophyta</taxon>
        <taxon>Magnoliopsida</taxon>
        <taxon>Ranunculales</taxon>
        <taxon>Papaveraceae</taxon>
        <taxon>Papaveroideae</taxon>
        <taxon>Papaver</taxon>
    </lineage>
</organism>
<sequence length="179" mass="18797">MGGVLSNSLKSSIKESVTDEEVMRPLRLQGVTLVKEISGDKDSRKHGITWVKEIAGDKDIRKQGVSFVRETVQDEDVKVAGSMVLKGIETNIYYVAVTLGFGVILYAINTFHKLFGKAPPPPPAAASAASAAASASMALSGASASAESASAARDSAAAAAFYNLATLSRPQQPEQRSEI</sequence>
<protein>
    <submittedName>
        <fullName evidence="2">Uncharacterized protein</fullName>
    </submittedName>
</protein>
<dbReference type="AlphaFoldDB" id="A0AA41SKC4"/>
<dbReference type="Proteomes" id="UP001177140">
    <property type="component" value="Unassembled WGS sequence"/>
</dbReference>
<keyword evidence="1" id="KW-1133">Transmembrane helix</keyword>
<keyword evidence="3" id="KW-1185">Reference proteome</keyword>
<evidence type="ECO:0000256" key="1">
    <source>
        <dbReference type="SAM" id="Phobius"/>
    </source>
</evidence>
<evidence type="ECO:0000313" key="2">
    <source>
        <dbReference type="EMBL" id="MCL7035873.1"/>
    </source>
</evidence>
<gene>
    <name evidence="2" type="ORF">MKW94_002811</name>
</gene>
<keyword evidence="1" id="KW-0472">Membrane</keyword>
<name>A0AA41SKC4_PAPNU</name>
<feature type="transmembrane region" description="Helical" evidence="1">
    <location>
        <begin position="91"/>
        <end position="108"/>
    </location>
</feature>
<keyword evidence="1" id="KW-0812">Transmembrane</keyword>
<proteinExistence type="predicted"/>
<comment type="caution">
    <text evidence="2">The sequence shown here is derived from an EMBL/GenBank/DDBJ whole genome shotgun (WGS) entry which is preliminary data.</text>
</comment>